<feature type="non-terminal residue" evidence="1">
    <location>
        <position position="85"/>
    </location>
</feature>
<protein>
    <submittedName>
        <fullName evidence="1">Uncharacterized protein</fullName>
    </submittedName>
</protein>
<keyword evidence="2" id="KW-1185">Reference proteome</keyword>
<proteinExistence type="predicted"/>
<dbReference type="OrthoDB" id="1325588at2759"/>
<dbReference type="EMBL" id="CAMAPE010000060">
    <property type="protein sequence ID" value="CAH9113296.1"/>
    <property type="molecule type" value="Genomic_DNA"/>
</dbReference>
<evidence type="ECO:0000313" key="1">
    <source>
        <dbReference type="EMBL" id="CAH9113296.1"/>
    </source>
</evidence>
<gene>
    <name evidence="1" type="ORF">CEURO_LOCUS19971</name>
</gene>
<dbReference type="Proteomes" id="UP001152484">
    <property type="component" value="Unassembled WGS sequence"/>
</dbReference>
<name>A0A9P0ZV22_CUSEU</name>
<accession>A0A9P0ZV22</accession>
<dbReference type="AlphaFoldDB" id="A0A9P0ZV22"/>
<evidence type="ECO:0000313" key="2">
    <source>
        <dbReference type="Proteomes" id="UP001152484"/>
    </source>
</evidence>
<comment type="caution">
    <text evidence="1">The sequence shown here is derived from an EMBL/GenBank/DDBJ whole genome shotgun (WGS) entry which is preliminary data.</text>
</comment>
<organism evidence="1 2">
    <name type="scientific">Cuscuta europaea</name>
    <name type="common">European dodder</name>
    <dbReference type="NCBI Taxonomy" id="41803"/>
    <lineage>
        <taxon>Eukaryota</taxon>
        <taxon>Viridiplantae</taxon>
        <taxon>Streptophyta</taxon>
        <taxon>Embryophyta</taxon>
        <taxon>Tracheophyta</taxon>
        <taxon>Spermatophyta</taxon>
        <taxon>Magnoliopsida</taxon>
        <taxon>eudicotyledons</taxon>
        <taxon>Gunneridae</taxon>
        <taxon>Pentapetalae</taxon>
        <taxon>asterids</taxon>
        <taxon>lamiids</taxon>
        <taxon>Solanales</taxon>
        <taxon>Convolvulaceae</taxon>
        <taxon>Cuscuteae</taxon>
        <taxon>Cuscuta</taxon>
        <taxon>Cuscuta subgen. Cuscuta</taxon>
    </lineage>
</organism>
<reference evidence="1" key="1">
    <citation type="submission" date="2022-07" db="EMBL/GenBank/DDBJ databases">
        <authorList>
            <person name="Macas J."/>
            <person name="Novak P."/>
            <person name="Neumann P."/>
        </authorList>
    </citation>
    <scope>NUCLEOTIDE SEQUENCE</scope>
</reference>
<sequence length="85" mass="9439">MHTVHLSIQVDRISLADPVHEVVEKGGCSASQIWSTSAFFNNFIVPKLLVEQCEECLALAALKVGLYSLQMRDARLAKERELIVA</sequence>